<dbReference type="RefSeq" id="WP_345576210.1">
    <property type="nucleotide sequence ID" value="NZ_BAAAXF010000022.1"/>
</dbReference>
<dbReference type="PROSITE" id="PS51257">
    <property type="entry name" value="PROKAR_LIPOPROTEIN"/>
    <property type="match status" value="1"/>
</dbReference>
<comment type="caution">
    <text evidence="3">The sequence shown here is derived from an EMBL/GenBank/DDBJ whole genome shotgun (WGS) entry which is preliminary data.</text>
</comment>
<evidence type="ECO:0000313" key="3">
    <source>
        <dbReference type="EMBL" id="GAA3496078.1"/>
    </source>
</evidence>
<feature type="region of interest" description="Disordered" evidence="1">
    <location>
        <begin position="24"/>
        <end position="49"/>
    </location>
</feature>
<feature type="signal peptide" evidence="2">
    <location>
        <begin position="1"/>
        <end position="21"/>
    </location>
</feature>
<evidence type="ECO:0000256" key="2">
    <source>
        <dbReference type="SAM" id="SignalP"/>
    </source>
</evidence>
<gene>
    <name evidence="3" type="ORF">GCM10019016_031790</name>
</gene>
<proteinExistence type="predicted"/>
<keyword evidence="4" id="KW-1185">Reference proteome</keyword>
<protein>
    <recommendedName>
        <fullName evidence="5">Lipoprotein</fullName>
    </recommendedName>
</protein>
<name>A0ABP6TNJ8_9ACTN</name>
<evidence type="ECO:0008006" key="5">
    <source>
        <dbReference type="Google" id="ProtNLM"/>
    </source>
</evidence>
<feature type="chain" id="PRO_5045787767" description="Lipoprotein" evidence="2">
    <location>
        <begin position="22"/>
        <end position="242"/>
    </location>
</feature>
<keyword evidence="2" id="KW-0732">Signal</keyword>
<accession>A0ABP6TNJ8</accession>
<reference evidence="4" key="1">
    <citation type="journal article" date="2019" name="Int. J. Syst. Evol. Microbiol.">
        <title>The Global Catalogue of Microorganisms (GCM) 10K type strain sequencing project: providing services to taxonomists for standard genome sequencing and annotation.</title>
        <authorList>
            <consortium name="The Broad Institute Genomics Platform"/>
            <consortium name="The Broad Institute Genome Sequencing Center for Infectious Disease"/>
            <person name="Wu L."/>
            <person name="Ma J."/>
        </authorList>
    </citation>
    <scope>NUCLEOTIDE SEQUENCE [LARGE SCALE GENOMIC DNA]</scope>
    <source>
        <strain evidence="4">JCM 4816</strain>
    </source>
</reference>
<dbReference type="EMBL" id="BAAAXF010000022">
    <property type="protein sequence ID" value="GAA3496078.1"/>
    <property type="molecule type" value="Genomic_DNA"/>
</dbReference>
<evidence type="ECO:0000313" key="4">
    <source>
        <dbReference type="Proteomes" id="UP001501455"/>
    </source>
</evidence>
<organism evidence="3 4">
    <name type="scientific">Streptomyces prasinosporus</name>
    <dbReference type="NCBI Taxonomy" id="68256"/>
    <lineage>
        <taxon>Bacteria</taxon>
        <taxon>Bacillati</taxon>
        <taxon>Actinomycetota</taxon>
        <taxon>Actinomycetes</taxon>
        <taxon>Kitasatosporales</taxon>
        <taxon>Streptomycetaceae</taxon>
        <taxon>Streptomyces</taxon>
        <taxon>Streptomyces albogriseolus group</taxon>
    </lineage>
</organism>
<sequence>MNRVTATAATALALLSLTVLTACGGKEEPDGATGGPRPSASPAEQPTPAERLAGLMVTPADVDGFSVQKHSDEFALAKSPEEVEVDKPACAPLAHAMNQLPLGEPQADLTRVLAEEAEGPNGAHTYLTLTAYASGGAQSTLAGVKKAVAACGDGFTAKGSGGTSAYDSVTAEEVAPAGDETLGFTSTMTFRGASHTLHTQVVRAGDVLGVYFSVNGMAIANARPSDAKLPPAVVKAQNAKLG</sequence>
<dbReference type="Proteomes" id="UP001501455">
    <property type="component" value="Unassembled WGS sequence"/>
</dbReference>
<evidence type="ECO:0000256" key="1">
    <source>
        <dbReference type="SAM" id="MobiDB-lite"/>
    </source>
</evidence>